<organism evidence="1 2">
    <name type="scientific">Flemingia macrophylla</name>
    <dbReference type="NCBI Taxonomy" id="520843"/>
    <lineage>
        <taxon>Eukaryota</taxon>
        <taxon>Viridiplantae</taxon>
        <taxon>Streptophyta</taxon>
        <taxon>Embryophyta</taxon>
        <taxon>Tracheophyta</taxon>
        <taxon>Spermatophyta</taxon>
        <taxon>Magnoliopsida</taxon>
        <taxon>eudicotyledons</taxon>
        <taxon>Gunneridae</taxon>
        <taxon>Pentapetalae</taxon>
        <taxon>rosids</taxon>
        <taxon>fabids</taxon>
        <taxon>Fabales</taxon>
        <taxon>Fabaceae</taxon>
        <taxon>Papilionoideae</taxon>
        <taxon>50 kb inversion clade</taxon>
        <taxon>NPAAA clade</taxon>
        <taxon>indigoferoid/millettioid clade</taxon>
        <taxon>Phaseoleae</taxon>
        <taxon>Flemingia</taxon>
    </lineage>
</organism>
<dbReference type="AlphaFoldDB" id="A0ABD1NA19"/>
<proteinExistence type="predicted"/>
<comment type="caution">
    <text evidence="1">The sequence shown here is derived from an EMBL/GenBank/DDBJ whole genome shotgun (WGS) entry which is preliminary data.</text>
</comment>
<name>A0ABD1NA19_9FABA</name>
<accession>A0ABD1NA19</accession>
<protein>
    <submittedName>
        <fullName evidence="1">Uncharacterized protein</fullName>
    </submittedName>
</protein>
<sequence>MYSPQWLSSIQIVHLCKILKQITLSRDSASIVCKSPTMSIVKELPNDYSWST</sequence>
<keyword evidence="2" id="KW-1185">Reference proteome</keyword>
<dbReference type="EMBL" id="JBGMDY010000002">
    <property type="protein sequence ID" value="KAL2344776.1"/>
    <property type="molecule type" value="Genomic_DNA"/>
</dbReference>
<gene>
    <name evidence="1" type="ORF">Fmac_006061</name>
</gene>
<reference evidence="1 2" key="1">
    <citation type="submission" date="2024-08" db="EMBL/GenBank/DDBJ databases">
        <title>Insights into the chromosomal genome structure of Flemingia macrophylla.</title>
        <authorList>
            <person name="Ding Y."/>
            <person name="Zhao Y."/>
            <person name="Bi W."/>
            <person name="Wu M."/>
            <person name="Zhao G."/>
            <person name="Gong Y."/>
            <person name="Li W."/>
            <person name="Zhang P."/>
        </authorList>
    </citation>
    <scope>NUCLEOTIDE SEQUENCE [LARGE SCALE GENOMIC DNA]</scope>
    <source>
        <strain evidence="1">DYQJB</strain>
        <tissue evidence="1">Leaf</tissue>
    </source>
</reference>
<dbReference type="Proteomes" id="UP001603857">
    <property type="component" value="Unassembled WGS sequence"/>
</dbReference>
<evidence type="ECO:0000313" key="2">
    <source>
        <dbReference type="Proteomes" id="UP001603857"/>
    </source>
</evidence>
<evidence type="ECO:0000313" key="1">
    <source>
        <dbReference type="EMBL" id="KAL2344776.1"/>
    </source>
</evidence>